<comment type="caution">
    <text evidence="1">The sequence shown here is derived from an EMBL/GenBank/DDBJ whole genome shotgun (WGS) entry which is preliminary data.</text>
</comment>
<sequence length="128" mass="14614">MEELRNTLCKVPQEYIDLINQLFEIEKKVLNLNADSSILRNVNKLKGIIEEDLFKNSANITGLSFHNPIDEPYNETRTDCEATIIGDSVENLFIIEVIKPIIYCDYIDNDRPVKSIVQKAIVIAESSK</sequence>
<keyword evidence="2" id="KW-1185">Reference proteome</keyword>
<accession>A0ABW5K788</accession>
<reference evidence="2" key="1">
    <citation type="journal article" date="2019" name="Int. J. Syst. Evol. Microbiol.">
        <title>The Global Catalogue of Microorganisms (GCM) 10K type strain sequencing project: providing services to taxonomists for standard genome sequencing and annotation.</title>
        <authorList>
            <consortium name="The Broad Institute Genomics Platform"/>
            <consortium name="The Broad Institute Genome Sequencing Center for Infectious Disease"/>
            <person name="Wu L."/>
            <person name="Ma J."/>
        </authorList>
    </citation>
    <scope>NUCLEOTIDE SEQUENCE [LARGE SCALE GENOMIC DNA]</scope>
    <source>
        <strain evidence="2">KCTC 52204</strain>
    </source>
</reference>
<proteinExistence type="predicted"/>
<protein>
    <submittedName>
        <fullName evidence="1">Uncharacterized protein</fullName>
    </submittedName>
</protein>
<evidence type="ECO:0000313" key="1">
    <source>
        <dbReference type="EMBL" id="MFD2544742.1"/>
    </source>
</evidence>
<evidence type="ECO:0000313" key="2">
    <source>
        <dbReference type="Proteomes" id="UP001597394"/>
    </source>
</evidence>
<gene>
    <name evidence="1" type="ORF">ACFSO8_04625</name>
</gene>
<dbReference type="RefSeq" id="WP_255928067.1">
    <property type="nucleotide sequence ID" value="NZ_JANFQP010000001.1"/>
</dbReference>
<dbReference type="EMBL" id="JBHULG010000001">
    <property type="protein sequence ID" value="MFD2544742.1"/>
    <property type="molecule type" value="Genomic_DNA"/>
</dbReference>
<name>A0ABW5K788_9FLAO</name>
<organism evidence="1 2">
    <name type="scientific">Kaistella montana</name>
    <dbReference type="NCBI Taxonomy" id="1849733"/>
    <lineage>
        <taxon>Bacteria</taxon>
        <taxon>Pseudomonadati</taxon>
        <taxon>Bacteroidota</taxon>
        <taxon>Flavobacteriia</taxon>
        <taxon>Flavobacteriales</taxon>
        <taxon>Weeksellaceae</taxon>
        <taxon>Chryseobacterium group</taxon>
        <taxon>Kaistella</taxon>
    </lineage>
</organism>
<dbReference type="Proteomes" id="UP001597394">
    <property type="component" value="Unassembled WGS sequence"/>
</dbReference>